<proteinExistence type="predicted"/>
<evidence type="ECO:0000313" key="1">
    <source>
        <dbReference type="EMBL" id="SFV69255.1"/>
    </source>
</evidence>
<gene>
    <name evidence="1" type="ORF">MNB_SV-14-538</name>
</gene>
<sequence length="307" mass="35495">MDCYSLPPVATDSRLILRSGGYLKSIKILPNGHATYGYRDTNYEYIVSDMLKDFKEKYTGTKEYKYIDYDGVGNVNPSELILDGNTIYNFAKLGYTNDSGFTSYDMYLLKYDSEANLQEIINLQEGVDNKVSPFYIYRPYKYGNNIIFKLAKGDESYICSYNLSEKKYNFKYKMGSLSLSDNYTGNQNSSYIITGDTIVFPEIKASSKSDEYYDYYNLVFTAIDINNGKIIKQYSHKALQNLKYRVDKINVQSSLSDKNSIYFFAKKTTENFIHKMIIKIDSPNNKVIKSQYRMDNQLTGVIKVNNR</sequence>
<organism evidence="1">
    <name type="scientific">hydrothermal vent metagenome</name>
    <dbReference type="NCBI Taxonomy" id="652676"/>
    <lineage>
        <taxon>unclassified sequences</taxon>
        <taxon>metagenomes</taxon>
        <taxon>ecological metagenomes</taxon>
    </lineage>
</organism>
<protein>
    <submittedName>
        <fullName evidence="1">Uncharacterized protein</fullName>
    </submittedName>
</protein>
<reference evidence="1" key="1">
    <citation type="submission" date="2016-10" db="EMBL/GenBank/DDBJ databases">
        <authorList>
            <person name="de Groot N.N."/>
        </authorList>
    </citation>
    <scope>NUCLEOTIDE SEQUENCE</scope>
</reference>
<dbReference type="EMBL" id="FPHN01000270">
    <property type="protein sequence ID" value="SFV69255.1"/>
    <property type="molecule type" value="Genomic_DNA"/>
</dbReference>
<dbReference type="AlphaFoldDB" id="A0A1W1CU62"/>
<name>A0A1W1CU62_9ZZZZ</name>
<accession>A0A1W1CU62</accession>